<dbReference type="SMART" id="SM00530">
    <property type="entry name" value="HTH_XRE"/>
    <property type="match status" value="1"/>
</dbReference>
<accession>A0ABT1S0B9</accession>
<sequence>MLSNSLSKRLVKIRETLKISQDELGTKIGISRFSVSNYESGKRNITERVIKDICREFDVNEEWLRTGEGEMFVELPEGTELGKYIADVIGGEDDFIKNIIISYMKLDEKNKKIIRDFVKSLGCEGKA</sequence>
<dbReference type="CDD" id="cd00093">
    <property type="entry name" value="HTH_XRE"/>
    <property type="match status" value="1"/>
</dbReference>
<dbReference type="RefSeq" id="WP_066866553.1">
    <property type="nucleotide sequence ID" value="NZ_CABKVV010000014.1"/>
</dbReference>
<protein>
    <submittedName>
        <fullName evidence="3">Helix-turn-helix transcriptional regulator</fullName>
    </submittedName>
</protein>
<dbReference type="InterPro" id="IPR010982">
    <property type="entry name" value="Lambda_DNA-bd_dom_sf"/>
</dbReference>
<dbReference type="InterPro" id="IPR001387">
    <property type="entry name" value="Cro/C1-type_HTH"/>
</dbReference>
<dbReference type="Gene3D" id="1.10.260.40">
    <property type="entry name" value="lambda repressor-like DNA-binding domains"/>
    <property type="match status" value="1"/>
</dbReference>
<gene>
    <name evidence="3" type="ORF">NE695_10730</name>
</gene>
<dbReference type="GeneID" id="90533450"/>
<comment type="caution">
    <text evidence="3">The sequence shown here is derived from an EMBL/GenBank/DDBJ whole genome shotgun (WGS) entry which is preliminary data.</text>
</comment>
<organism evidence="3 4">
    <name type="scientific">Neglectibacter timonensis</name>
    <dbReference type="NCBI Taxonomy" id="1776382"/>
    <lineage>
        <taxon>Bacteria</taxon>
        <taxon>Bacillati</taxon>
        <taxon>Bacillota</taxon>
        <taxon>Clostridia</taxon>
        <taxon>Eubacteriales</taxon>
        <taxon>Oscillospiraceae</taxon>
        <taxon>Neglectibacter</taxon>
    </lineage>
</organism>
<reference evidence="3 4" key="1">
    <citation type="submission" date="2022-06" db="EMBL/GenBank/DDBJ databases">
        <title>Isolation of gut microbiota from human fecal samples.</title>
        <authorList>
            <person name="Pamer E.G."/>
            <person name="Barat B."/>
            <person name="Waligurski E."/>
            <person name="Medina S."/>
            <person name="Paddock L."/>
            <person name="Mostad J."/>
        </authorList>
    </citation>
    <scope>NUCLEOTIDE SEQUENCE [LARGE SCALE GENOMIC DNA]</scope>
    <source>
        <strain evidence="3 4">DFI.9.73</strain>
    </source>
</reference>
<dbReference type="PROSITE" id="PS50943">
    <property type="entry name" value="HTH_CROC1"/>
    <property type="match status" value="1"/>
</dbReference>
<dbReference type="PANTHER" id="PTHR46558:SF4">
    <property type="entry name" value="DNA-BIDING PHAGE PROTEIN"/>
    <property type="match status" value="1"/>
</dbReference>
<name>A0ABT1S0B9_9FIRM</name>
<dbReference type="Pfam" id="PF12844">
    <property type="entry name" value="HTH_19"/>
    <property type="match status" value="1"/>
</dbReference>
<keyword evidence="1" id="KW-0238">DNA-binding</keyword>
<evidence type="ECO:0000313" key="4">
    <source>
        <dbReference type="Proteomes" id="UP001524473"/>
    </source>
</evidence>
<dbReference type="PANTHER" id="PTHR46558">
    <property type="entry name" value="TRACRIPTIONAL REGULATORY PROTEIN-RELATED-RELATED"/>
    <property type="match status" value="1"/>
</dbReference>
<dbReference type="SUPFAM" id="SSF47413">
    <property type="entry name" value="lambda repressor-like DNA-binding domains"/>
    <property type="match status" value="1"/>
</dbReference>
<evidence type="ECO:0000313" key="3">
    <source>
        <dbReference type="EMBL" id="MCQ4840384.1"/>
    </source>
</evidence>
<keyword evidence="4" id="KW-1185">Reference proteome</keyword>
<proteinExistence type="predicted"/>
<dbReference type="EMBL" id="JANFZH010000023">
    <property type="protein sequence ID" value="MCQ4840384.1"/>
    <property type="molecule type" value="Genomic_DNA"/>
</dbReference>
<evidence type="ECO:0000256" key="1">
    <source>
        <dbReference type="ARBA" id="ARBA00023125"/>
    </source>
</evidence>
<evidence type="ECO:0000259" key="2">
    <source>
        <dbReference type="PROSITE" id="PS50943"/>
    </source>
</evidence>
<feature type="domain" description="HTH cro/C1-type" evidence="2">
    <location>
        <begin position="10"/>
        <end position="64"/>
    </location>
</feature>
<dbReference type="Proteomes" id="UP001524473">
    <property type="component" value="Unassembled WGS sequence"/>
</dbReference>